<feature type="compositionally biased region" description="Basic and acidic residues" evidence="1">
    <location>
        <begin position="233"/>
        <end position="243"/>
    </location>
</feature>
<reference evidence="2 3" key="1">
    <citation type="submission" date="2023-01" db="EMBL/GenBank/DDBJ databases">
        <title>Analysis of 21 Apiospora genomes using comparative genomics revels a genus with tremendous synthesis potential of carbohydrate active enzymes and secondary metabolites.</title>
        <authorList>
            <person name="Sorensen T."/>
        </authorList>
    </citation>
    <scope>NUCLEOTIDE SEQUENCE [LARGE SCALE GENOMIC DNA]</scope>
    <source>
        <strain evidence="2 3">CBS 83171</strain>
    </source>
</reference>
<accession>A0ABR1UL14</accession>
<organism evidence="2 3">
    <name type="scientific">Apiospora saccharicola</name>
    <dbReference type="NCBI Taxonomy" id="335842"/>
    <lineage>
        <taxon>Eukaryota</taxon>
        <taxon>Fungi</taxon>
        <taxon>Dikarya</taxon>
        <taxon>Ascomycota</taxon>
        <taxon>Pezizomycotina</taxon>
        <taxon>Sordariomycetes</taxon>
        <taxon>Xylariomycetidae</taxon>
        <taxon>Amphisphaeriales</taxon>
        <taxon>Apiosporaceae</taxon>
        <taxon>Apiospora</taxon>
    </lineage>
</organism>
<sequence length="280" mass="30833">MIGMNQIDRAITGRTVLAWPTIMTTSTSGLWKEWKEQVSRPAMFDQGIQRRADPYEEFDDDYNGGYGDIIGIGNSAGHHMNDDYRRIAHPQLAPPVPPPMHPTPFERSNTGDYVSGVTKARGMYADTMDRRLADRFSELRPGSSSTHHRAFSGPMSPPPPPPHPPRNLGPPPPPSVPHTAPLMRRHTLEDDMISNAQSQSMRLSERMKPRYARQYDHESEAAASAYGLPGGMRHPDLNPRKPDSALAGLTGLGRGASRVDEWRVYVNPNAGPGPDSVSVG</sequence>
<name>A0ABR1UL14_9PEZI</name>
<feature type="region of interest" description="Disordered" evidence="1">
    <location>
        <begin position="228"/>
        <end position="252"/>
    </location>
</feature>
<evidence type="ECO:0000313" key="2">
    <source>
        <dbReference type="EMBL" id="KAK8059597.1"/>
    </source>
</evidence>
<keyword evidence="3" id="KW-1185">Reference proteome</keyword>
<evidence type="ECO:0000313" key="3">
    <source>
        <dbReference type="Proteomes" id="UP001446871"/>
    </source>
</evidence>
<feature type="compositionally biased region" description="Pro residues" evidence="1">
    <location>
        <begin position="155"/>
        <end position="176"/>
    </location>
</feature>
<evidence type="ECO:0000256" key="1">
    <source>
        <dbReference type="SAM" id="MobiDB-lite"/>
    </source>
</evidence>
<feature type="region of interest" description="Disordered" evidence="1">
    <location>
        <begin position="139"/>
        <end position="181"/>
    </location>
</feature>
<comment type="caution">
    <text evidence="2">The sequence shown here is derived from an EMBL/GenBank/DDBJ whole genome shotgun (WGS) entry which is preliminary data.</text>
</comment>
<dbReference type="Proteomes" id="UP001446871">
    <property type="component" value="Unassembled WGS sequence"/>
</dbReference>
<gene>
    <name evidence="2" type="ORF">PG996_009527</name>
</gene>
<proteinExistence type="predicted"/>
<dbReference type="EMBL" id="JAQQWM010000006">
    <property type="protein sequence ID" value="KAK8059597.1"/>
    <property type="molecule type" value="Genomic_DNA"/>
</dbReference>
<protein>
    <submittedName>
        <fullName evidence="2">Uncharacterized protein</fullName>
    </submittedName>
</protein>